<protein>
    <submittedName>
        <fullName evidence="3">Uncharacterized protein</fullName>
    </submittedName>
</protein>
<feature type="chain" id="PRO_5035462635" evidence="2">
    <location>
        <begin position="17"/>
        <end position="372"/>
    </location>
</feature>
<reference evidence="3" key="1">
    <citation type="submission" date="2019-08" db="EMBL/GenBank/DDBJ databases">
        <title>The genome of the North American firefly Photinus pyralis.</title>
        <authorList>
            <consortium name="Photinus pyralis genome working group"/>
            <person name="Fallon T.R."/>
            <person name="Sander Lower S.E."/>
            <person name="Weng J.-K."/>
        </authorList>
    </citation>
    <scope>NUCLEOTIDE SEQUENCE</scope>
    <source>
        <strain evidence="3">TRF0915ILg1</strain>
        <tissue evidence="3">Whole body</tissue>
    </source>
</reference>
<comment type="caution">
    <text evidence="3">The sequence shown here is derived from an EMBL/GenBank/DDBJ whole genome shotgun (WGS) entry which is preliminary data.</text>
</comment>
<feature type="compositionally biased region" description="Basic and acidic residues" evidence="1">
    <location>
        <begin position="289"/>
        <end position="302"/>
    </location>
</feature>
<evidence type="ECO:0000256" key="2">
    <source>
        <dbReference type="SAM" id="SignalP"/>
    </source>
</evidence>
<dbReference type="Pfam" id="PF01395">
    <property type="entry name" value="PBP_GOBP"/>
    <property type="match status" value="1"/>
</dbReference>
<name>A0A8K0C913_IGNLU</name>
<feature type="region of interest" description="Disordered" evidence="1">
    <location>
        <begin position="346"/>
        <end position="372"/>
    </location>
</feature>
<dbReference type="Gene3D" id="1.10.238.20">
    <property type="entry name" value="Pheromone/general odorant binding protein domain"/>
    <property type="match status" value="1"/>
</dbReference>
<feature type="signal peptide" evidence="2">
    <location>
        <begin position="1"/>
        <end position="16"/>
    </location>
</feature>
<sequence length="372" mass="42318">MKVCLLLLSAFYGVLAENLTVTEIHKLWRVPVAAFQTECMCQTGVKQEIVDAFYKYGEMPDDACWKCFIYCLGVKTGILNADAPGAFDIQLWSRTFVYADLPLAQKCANTVEPDPCPYFATNDAAGTASVNGERCREQWFQQDGATSHTAGQTLEMPWDNFYDRVISRRTLFNYPSHINKTTYTRIELFEIWLQPSLSAKNKRKRLKDSIFRSFDEAATKIYKLDVTHRLGRFCTELEKRWKASFRKKGLLSKKNADWFKGEITFVSSTTHSEPSTSFAGRPTLTFSENSERSKRRKTEELRKKTDLSELSYAMKMQLGSERKHEAAKVLDEALNSSPVRAALLCSPQVPLHPDRTDPQSETSDDSIGDDSD</sequence>
<dbReference type="CDD" id="cd23992">
    <property type="entry name" value="PBP_GOBP"/>
    <property type="match status" value="1"/>
</dbReference>
<dbReference type="Proteomes" id="UP000801492">
    <property type="component" value="Unassembled WGS sequence"/>
</dbReference>
<dbReference type="AlphaFoldDB" id="A0A8K0C913"/>
<evidence type="ECO:0000313" key="4">
    <source>
        <dbReference type="Proteomes" id="UP000801492"/>
    </source>
</evidence>
<evidence type="ECO:0000313" key="3">
    <source>
        <dbReference type="EMBL" id="KAF2880278.1"/>
    </source>
</evidence>
<feature type="region of interest" description="Disordered" evidence="1">
    <location>
        <begin position="270"/>
        <end position="302"/>
    </location>
</feature>
<keyword evidence="2" id="KW-0732">Signal</keyword>
<proteinExistence type="predicted"/>
<dbReference type="GO" id="GO:0005549">
    <property type="term" value="F:odorant binding"/>
    <property type="evidence" value="ECO:0007669"/>
    <property type="project" value="InterPro"/>
</dbReference>
<accession>A0A8K0C913</accession>
<gene>
    <name evidence="3" type="ORF">ILUMI_25901</name>
</gene>
<feature type="compositionally biased region" description="Acidic residues" evidence="1">
    <location>
        <begin position="362"/>
        <end position="372"/>
    </location>
</feature>
<dbReference type="InterPro" id="IPR036728">
    <property type="entry name" value="PBP_GOBP_sf"/>
</dbReference>
<dbReference type="OrthoDB" id="6658794at2759"/>
<dbReference type="SUPFAM" id="SSF47565">
    <property type="entry name" value="Insect pheromone/odorant-binding proteins"/>
    <property type="match status" value="1"/>
</dbReference>
<dbReference type="InterPro" id="IPR006170">
    <property type="entry name" value="PBP/GOBP"/>
</dbReference>
<keyword evidence="4" id="KW-1185">Reference proteome</keyword>
<dbReference type="EMBL" id="VTPC01090990">
    <property type="protein sequence ID" value="KAF2880278.1"/>
    <property type="molecule type" value="Genomic_DNA"/>
</dbReference>
<evidence type="ECO:0000256" key="1">
    <source>
        <dbReference type="SAM" id="MobiDB-lite"/>
    </source>
</evidence>
<organism evidence="3 4">
    <name type="scientific">Ignelater luminosus</name>
    <name type="common">Cucubano</name>
    <name type="synonym">Pyrophorus luminosus</name>
    <dbReference type="NCBI Taxonomy" id="2038154"/>
    <lineage>
        <taxon>Eukaryota</taxon>
        <taxon>Metazoa</taxon>
        <taxon>Ecdysozoa</taxon>
        <taxon>Arthropoda</taxon>
        <taxon>Hexapoda</taxon>
        <taxon>Insecta</taxon>
        <taxon>Pterygota</taxon>
        <taxon>Neoptera</taxon>
        <taxon>Endopterygota</taxon>
        <taxon>Coleoptera</taxon>
        <taxon>Polyphaga</taxon>
        <taxon>Elateriformia</taxon>
        <taxon>Elateroidea</taxon>
        <taxon>Elateridae</taxon>
        <taxon>Agrypninae</taxon>
        <taxon>Pyrophorini</taxon>
        <taxon>Ignelater</taxon>
    </lineage>
</organism>